<gene>
    <name evidence="2" type="ORF">DRH29_00500</name>
</gene>
<dbReference type="Proteomes" id="UP000281261">
    <property type="component" value="Unassembled WGS sequence"/>
</dbReference>
<reference evidence="2 3" key="1">
    <citation type="submission" date="2018-06" db="EMBL/GenBank/DDBJ databases">
        <title>Extensive metabolic versatility and redundancy in microbially diverse, dynamic hydrothermal sediments.</title>
        <authorList>
            <person name="Dombrowski N."/>
            <person name="Teske A."/>
            <person name="Baker B.J."/>
        </authorList>
    </citation>
    <scope>NUCLEOTIDE SEQUENCE [LARGE SCALE GENOMIC DNA]</scope>
    <source>
        <strain evidence="2">B79_G16</strain>
    </source>
</reference>
<accession>A0A420ZEB0</accession>
<organism evidence="2 3">
    <name type="scientific">candidate division Kazan bacterium</name>
    <dbReference type="NCBI Taxonomy" id="2202143"/>
    <lineage>
        <taxon>Bacteria</taxon>
        <taxon>Bacteria division Kazan-3B-28</taxon>
    </lineage>
</organism>
<comment type="caution">
    <text evidence="2">The sequence shown here is derived from an EMBL/GenBank/DDBJ whole genome shotgun (WGS) entry which is preliminary data.</text>
</comment>
<evidence type="ECO:0000313" key="2">
    <source>
        <dbReference type="EMBL" id="RLC37942.1"/>
    </source>
</evidence>
<dbReference type="EMBL" id="QMNG01000001">
    <property type="protein sequence ID" value="RLC37942.1"/>
    <property type="molecule type" value="Genomic_DNA"/>
</dbReference>
<feature type="region of interest" description="Disordered" evidence="1">
    <location>
        <begin position="132"/>
        <end position="170"/>
    </location>
</feature>
<feature type="compositionally biased region" description="Basic residues" evidence="1">
    <location>
        <begin position="153"/>
        <end position="170"/>
    </location>
</feature>
<evidence type="ECO:0000256" key="1">
    <source>
        <dbReference type="SAM" id="MobiDB-lite"/>
    </source>
</evidence>
<dbReference type="AlphaFoldDB" id="A0A420ZEB0"/>
<feature type="region of interest" description="Disordered" evidence="1">
    <location>
        <begin position="1"/>
        <end position="49"/>
    </location>
</feature>
<sequence length="170" mass="19062">MATRKQIAAAKRNIKKAQAKWRKMGSRKRAVAQPQGRGRAKPGSTGKGQYYHITVRPKTEFRSFRIQDVGKKGHIQRVAGRRSSGSWATHKWLISKADARKVGGKLVGKTPAAKKVLKTLASTTKFMIGDKFTAKPRRNVPEREKPTLAQKRAQARNIRKAQAARRGRIK</sequence>
<proteinExistence type="predicted"/>
<protein>
    <submittedName>
        <fullName evidence="2">Uncharacterized protein</fullName>
    </submittedName>
</protein>
<name>A0A420ZEB0_UNCK3</name>
<feature type="compositionally biased region" description="Basic residues" evidence="1">
    <location>
        <begin position="12"/>
        <end position="30"/>
    </location>
</feature>
<evidence type="ECO:0000313" key="3">
    <source>
        <dbReference type="Proteomes" id="UP000281261"/>
    </source>
</evidence>